<feature type="domain" description="MvaT DNA-binding" evidence="1">
    <location>
        <begin position="1"/>
        <end position="31"/>
    </location>
</feature>
<dbReference type="RefSeq" id="WP_371827869.1">
    <property type="nucleotide sequence ID" value="NZ_BMXD01000021.1"/>
</dbReference>
<sequence length="39" mass="4598">MYQNPNTNEVIQTRGGNHKTLKQWEKEFGMKQSRAGWFG</sequence>
<evidence type="ECO:0000259" key="1">
    <source>
        <dbReference type="Pfam" id="PF22055"/>
    </source>
</evidence>
<organism evidence="2 3">
    <name type="scientific">Modicisalibacter luteus</name>
    <dbReference type="NCBI Taxonomy" id="453962"/>
    <lineage>
        <taxon>Bacteria</taxon>
        <taxon>Pseudomonadati</taxon>
        <taxon>Pseudomonadota</taxon>
        <taxon>Gammaproteobacteria</taxon>
        <taxon>Oceanospirillales</taxon>
        <taxon>Halomonadaceae</taxon>
        <taxon>Modicisalibacter</taxon>
    </lineage>
</organism>
<dbReference type="InterPro" id="IPR035616">
    <property type="entry name" value="MvaT_DBD"/>
</dbReference>
<dbReference type="Proteomes" id="UP001595640">
    <property type="component" value="Unassembled WGS sequence"/>
</dbReference>
<evidence type="ECO:0000313" key="3">
    <source>
        <dbReference type="Proteomes" id="UP001595640"/>
    </source>
</evidence>
<gene>
    <name evidence="2" type="ORF">ACFOEI_19425</name>
</gene>
<accession>A0ABV7M5K8</accession>
<name>A0ABV7M5K8_9GAMM</name>
<proteinExistence type="predicted"/>
<dbReference type="Pfam" id="PF22055">
    <property type="entry name" value="MvaT_DBD"/>
    <property type="match status" value="1"/>
</dbReference>
<evidence type="ECO:0000313" key="2">
    <source>
        <dbReference type="EMBL" id="MFC3294211.1"/>
    </source>
</evidence>
<reference evidence="3" key="1">
    <citation type="journal article" date="2019" name="Int. J. Syst. Evol. Microbiol.">
        <title>The Global Catalogue of Microorganisms (GCM) 10K type strain sequencing project: providing services to taxonomists for standard genome sequencing and annotation.</title>
        <authorList>
            <consortium name="The Broad Institute Genomics Platform"/>
            <consortium name="The Broad Institute Genome Sequencing Center for Infectious Disease"/>
            <person name="Wu L."/>
            <person name="Ma J."/>
        </authorList>
    </citation>
    <scope>NUCLEOTIDE SEQUENCE [LARGE SCALE GENOMIC DNA]</scope>
    <source>
        <strain evidence="3">KCTC 12847</strain>
    </source>
</reference>
<dbReference type="EMBL" id="JBHRUH010000044">
    <property type="protein sequence ID" value="MFC3294211.1"/>
    <property type="molecule type" value="Genomic_DNA"/>
</dbReference>
<keyword evidence="3" id="KW-1185">Reference proteome</keyword>
<protein>
    <recommendedName>
        <fullName evidence="1">MvaT DNA-binding domain-containing protein</fullName>
    </recommendedName>
</protein>
<comment type="caution">
    <text evidence="2">The sequence shown here is derived from an EMBL/GenBank/DDBJ whole genome shotgun (WGS) entry which is preliminary data.</text>
</comment>